<evidence type="ECO:0000313" key="5">
    <source>
        <dbReference type="EMBL" id="KAE9298079.1"/>
    </source>
</evidence>
<dbReference type="Proteomes" id="UP000434957">
    <property type="component" value="Unassembled WGS sequence"/>
</dbReference>
<dbReference type="EMBL" id="QXFU01002514">
    <property type="protein sequence ID" value="KAE8984801.1"/>
    <property type="molecule type" value="Genomic_DNA"/>
</dbReference>
<feature type="compositionally biased region" description="Low complexity" evidence="1">
    <location>
        <begin position="245"/>
        <end position="261"/>
    </location>
</feature>
<dbReference type="Proteomes" id="UP000435112">
    <property type="component" value="Unassembled WGS sequence"/>
</dbReference>
<feature type="domain" description="WW" evidence="2">
    <location>
        <begin position="173"/>
        <end position="207"/>
    </location>
</feature>
<reference evidence="5 7" key="1">
    <citation type="submission" date="2018-08" db="EMBL/GenBank/DDBJ databases">
        <title>Genomic investigation of the strawberry pathogen Phytophthora fragariae indicates pathogenicity is determined by transcriptional variation in three key races.</title>
        <authorList>
            <person name="Adams T.M."/>
            <person name="Armitage A.D."/>
            <person name="Sobczyk M.K."/>
            <person name="Bates H.J."/>
            <person name="Dunwell J.M."/>
            <person name="Nellist C.F."/>
            <person name="Harrison R.J."/>
        </authorList>
    </citation>
    <scope>NUCLEOTIDE SEQUENCE [LARGE SCALE GENOMIC DNA]</scope>
    <source>
        <strain evidence="4 6">SCRP249</strain>
        <strain evidence="3 8">SCRP324</strain>
        <strain evidence="5 7">SCRP333</strain>
    </source>
</reference>
<dbReference type="Proteomes" id="UP000429607">
    <property type="component" value="Unassembled WGS sequence"/>
</dbReference>
<dbReference type="Gene3D" id="2.20.70.10">
    <property type="match status" value="2"/>
</dbReference>
<feature type="region of interest" description="Disordered" evidence="1">
    <location>
        <begin position="230"/>
        <end position="323"/>
    </location>
</feature>
<evidence type="ECO:0000313" key="8">
    <source>
        <dbReference type="Proteomes" id="UP000435112"/>
    </source>
</evidence>
<feature type="compositionally biased region" description="Basic and acidic residues" evidence="1">
    <location>
        <begin position="18"/>
        <end position="27"/>
    </location>
</feature>
<dbReference type="InterPro" id="IPR036020">
    <property type="entry name" value="WW_dom_sf"/>
</dbReference>
<dbReference type="AlphaFoldDB" id="A0A6A4CXI8"/>
<dbReference type="EMBL" id="QXFV01002428">
    <property type="protein sequence ID" value="KAE8988018.1"/>
    <property type="molecule type" value="Genomic_DNA"/>
</dbReference>
<keyword evidence="7" id="KW-1185">Reference proteome</keyword>
<protein>
    <recommendedName>
        <fullName evidence="2">WW domain-containing protein</fullName>
    </recommendedName>
</protein>
<name>A0A6A4CXI8_9STRA</name>
<feature type="compositionally biased region" description="Low complexity" evidence="1">
    <location>
        <begin position="38"/>
        <end position="51"/>
    </location>
</feature>
<evidence type="ECO:0000259" key="2">
    <source>
        <dbReference type="PROSITE" id="PS50020"/>
    </source>
</evidence>
<organism evidence="5 7">
    <name type="scientific">Phytophthora rubi</name>
    <dbReference type="NCBI Taxonomy" id="129364"/>
    <lineage>
        <taxon>Eukaryota</taxon>
        <taxon>Sar</taxon>
        <taxon>Stramenopiles</taxon>
        <taxon>Oomycota</taxon>
        <taxon>Peronosporomycetes</taxon>
        <taxon>Peronosporales</taxon>
        <taxon>Peronosporaceae</taxon>
        <taxon>Phytophthora</taxon>
    </lineage>
</organism>
<feature type="compositionally biased region" description="Polar residues" evidence="1">
    <location>
        <begin position="267"/>
        <end position="293"/>
    </location>
</feature>
<dbReference type="SUPFAM" id="SSF51045">
    <property type="entry name" value="WW domain"/>
    <property type="match status" value="2"/>
</dbReference>
<evidence type="ECO:0000313" key="3">
    <source>
        <dbReference type="EMBL" id="KAE8984801.1"/>
    </source>
</evidence>
<dbReference type="SMART" id="SM00456">
    <property type="entry name" value="WW"/>
    <property type="match status" value="2"/>
</dbReference>
<evidence type="ECO:0000256" key="1">
    <source>
        <dbReference type="SAM" id="MobiDB-lite"/>
    </source>
</evidence>
<dbReference type="EMBL" id="QXFT01002451">
    <property type="protein sequence ID" value="KAE9298079.1"/>
    <property type="molecule type" value="Genomic_DNA"/>
</dbReference>
<dbReference type="CDD" id="cd00201">
    <property type="entry name" value="WW"/>
    <property type="match status" value="2"/>
</dbReference>
<evidence type="ECO:0000313" key="7">
    <source>
        <dbReference type="Proteomes" id="UP000434957"/>
    </source>
</evidence>
<feature type="compositionally biased region" description="Gly residues" evidence="1">
    <location>
        <begin position="311"/>
        <end position="323"/>
    </location>
</feature>
<feature type="domain" description="WW" evidence="2">
    <location>
        <begin position="121"/>
        <end position="155"/>
    </location>
</feature>
<dbReference type="OrthoDB" id="195748at2759"/>
<dbReference type="InterPro" id="IPR001202">
    <property type="entry name" value="WW_dom"/>
</dbReference>
<dbReference type="PANTHER" id="PTHR47852">
    <property type="entry name" value="OS06G0298400 PROTEIN"/>
    <property type="match status" value="1"/>
</dbReference>
<accession>A0A6A4CXI8</accession>
<gene>
    <name evidence="4" type="ORF">PR001_g22161</name>
    <name evidence="3" type="ORF">PR002_g22831</name>
    <name evidence="5" type="ORF">PR003_g23336</name>
</gene>
<evidence type="ECO:0000313" key="6">
    <source>
        <dbReference type="Proteomes" id="UP000429607"/>
    </source>
</evidence>
<dbReference type="Pfam" id="PF00397">
    <property type="entry name" value="WW"/>
    <property type="match status" value="2"/>
</dbReference>
<feature type="region of interest" description="Disordered" evidence="1">
    <location>
        <begin position="18"/>
        <end position="79"/>
    </location>
</feature>
<sequence>MPPKSAVAAERLKKELAAQKARAEALKHLHSTGSGPSQRELAQQQQLRQKQTANATSAVAQRRVLGAQPQEPSAADKFDPRVRDNTLHAVALRRAQELRTTQQIEQKMDSYRLDFHTTEHNALPQGWQEVVDPASGDPYYWNETTNETVWERPGSSAVQQSAKKTADAKTTGDLLADGWEEVPDAASGDVYYWNRKTSETTWTRPVARSVSLVAQALEAKAKLDSILKSCGKPAGGSTNARPDAKTSNATTNSALTSARSTVPVGTPSHSVLNKRSAASTQGNPRPTGFQAQHGNKRRKRDDAIDPMDPSGTGGKWSDGLEQG</sequence>
<proteinExistence type="predicted"/>
<dbReference type="PROSITE" id="PS01159">
    <property type="entry name" value="WW_DOMAIN_1"/>
    <property type="match status" value="1"/>
</dbReference>
<dbReference type="PANTHER" id="PTHR47852:SF2">
    <property type="entry name" value="WW DOMAIN-CONTAINING PROTEIN"/>
    <property type="match status" value="1"/>
</dbReference>
<dbReference type="PROSITE" id="PS50020">
    <property type="entry name" value="WW_DOMAIN_2"/>
    <property type="match status" value="2"/>
</dbReference>
<comment type="caution">
    <text evidence="5">The sequence shown here is derived from an EMBL/GenBank/DDBJ whole genome shotgun (WGS) entry which is preliminary data.</text>
</comment>
<evidence type="ECO:0000313" key="4">
    <source>
        <dbReference type="EMBL" id="KAE8988018.1"/>
    </source>
</evidence>